<comment type="caution">
    <text evidence="2">The sequence shown here is derived from an EMBL/GenBank/DDBJ whole genome shotgun (WGS) entry which is preliminary data.</text>
</comment>
<name>A0ABT7VU52_9GAMM</name>
<protein>
    <submittedName>
        <fullName evidence="2">Uncharacterized protein</fullName>
    </submittedName>
</protein>
<evidence type="ECO:0000256" key="1">
    <source>
        <dbReference type="SAM" id="MobiDB-lite"/>
    </source>
</evidence>
<dbReference type="EMBL" id="JAUCGM010000459">
    <property type="protein sequence ID" value="MDM8563120.1"/>
    <property type="molecule type" value="Genomic_DNA"/>
</dbReference>
<keyword evidence="3" id="KW-1185">Reference proteome</keyword>
<reference evidence="2" key="1">
    <citation type="submission" date="2023-06" db="EMBL/GenBank/DDBJ databases">
        <title>Uncultivated large filamentous bacteria from sulfidic sediments reveal new species and different genomic features in energy metabolism and defense.</title>
        <authorList>
            <person name="Fonseca A."/>
        </authorList>
    </citation>
    <scope>NUCLEOTIDE SEQUENCE</scope>
    <source>
        <strain evidence="2">HSG4</strain>
    </source>
</reference>
<evidence type="ECO:0000313" key="3">
    <source>
        <dbReference type="Proteomes" id="UP001171945"/>
    </source>
</evidence>
<feature type="region of interest" description="Disordered" evidence="1">
    <location>
        <begin position="1"/>
        <end position="39"/>
    </location>
</feature>
<accession>A0ABT7VU52</accession>
<evidence type="ECO:0000313" key="2">
    <source>
        <dbReference type="EMBL" id="MDM8563120.1"/>
    </source>
</evidence>
<dbReference type="Proteomes" id="UP001171945">
    <property type="component" value="Unassembled WGS sequence"/>
</dbReference>
<proteinExistence type="predicted"/>
<gene>
    <name evidence="2" type="ORF">QUF54_07185</name>
</gene>
<organism evidence="2 3">
    <name type="scientific">Candidatus Marithioploca araucensis</name>
    <dbReference type="NCBI Taxonomy" id="70273"/>
    <lineage>
        <taxon>Bacteria</taxon>
        <taxon>Pseudomonadati</taxon>
        <taxon>Pseudomonadota</taxon>
        <taxon>Gammaproteobacteria</taxon>
        <taxon>Thiotrichales</taxon>
        <taxon>Thiotrichaceae</taxon>
        <taxon>Candidatus Marithioploca</taxon>
    </lineage>
</organism>
<sequence>MVLSPLREIDTDDNDSSKQCRHPLRLPAPSVEEQPKDSVTQLKAFYV</sequence>